<sequence length="144" mass="15550">MPRRATLYTDEGRLPPGMERVGYDSDTGKYTFRASDGSLWETASGMEYGELTRVGGSSPADLEFRARNPQFFQSEPAASTTDVAAGQGQQDIGNIVSPPRPAGGLQRSSSRLGSLRQRVKFVKTSLAGSVNKTLEEVKSAFNKT</sequence>
<dbReference type="AlphaFoldDB" id="A0A2L2TNU1"/>
<accession>A0A2L2TNU1</accession>
<dbReference type="OrthoDB" id="2107166at2759"/>
<dbReference type="EMBL" id="LN649230">
    <property type="protein sequence ID" value="CEI62290.1"/>
    <property type="molecule type" value="Genomic_DNA"/>
</dbReference>
<protein>
    <submittedName>
        <fullName evidence="2">Uncharacterized protein</fullName>
    </submittedName>
</protein>
<name>A0A2L2TNU1_9HYPO</name>
<evidence type="ECO:0000256" key="1">
    <source>
        <dbReference type="SAM" id="MobiDB-lite"/>
    </source>
</evidence>
<proteinExistence type="predicted"/>
<feature type="region of interest" description="Disordered" evidence="1">
    <location>
        <begin position="75"/>
        <end position="111"/>
    </location>
</feature>
<dbReference type="Proteomes" id="UP000245910">
    <property type="component" value="Chromosome II"/>
</dbReference>
<keyword evidence="3" id="KW-1185">Reference proteome</keyword>
<evidence type="ECO:0000313" key="3">
    <source>
        <dbReference type="Proteomes" id="UP000245910"/>
    </source>
</evidence>
<feature type="compositionally biased region" description="Polar residues" evidence="1">
    <location>
        <begin position="75"/>
        <end position="92"/>
    </location>
</feature>
<evidence type="ECO:0000313" key="2">
    <source>
        <dbReference type="EMBL" id="CEI62290.1"/>
    </source>
</evidence>
<organism evidence="2 3">
    <name type="scientific">Fusarium venenatum</name>
    <dbReference type="NCBI Taxonomy" id="56646"/>
    <lineage>
        <taxon>Eukaryota</taxon>
        <taxon>Fungi</taxon>
        <taxon>Dikarya</taxon>
        <taxon>Ascomycota</taxon>
        <taxon>Pezizomycotina</taxon>
        <taxon>Sordariomycetes</taxon>
        <taxon>Hypocreomycetidae</taxon>
        <taxon>Hypocreales</taxon>
        <taxon>Nectriaceae</taxon>
        <taxon>Fusarium</taxon>
    </lineage>
</organism>
<feature type="region of interest" description="Disordered" evidence="1">
    <location>
        <begin position="1"/>
        <end position="26"/>
    </location>
</feature>
<reference evidence="3" key="1">
    <citation type="submission" date="2014-10" db="EMBL/GenBank/DDBJ databases">
        <authorList>
            <person name="King R."/>
        </authorList>
    </citation>
    <scope>NUCLEOTIDE SEQUENCE [LARGE SCALE GENOMIC DNA]</scope>
    <source>
        <strain evidence="3">A3/5</strain>
    </source>
</reference>